<dbReference type="AlphaFoldDB" id="A0A9W6NWH2"/>
<feature type="region of interest" description="Disordered" evidence="1">
    <location>
        <begin position="1"/>
        <end position="73"/>
    </location>
</feature>
<feature type="compositionally biased region" description="Basic and acidic residues" evidence="1">
    <location>
        <begin position="27"/>
        <end position="38"/>
    </location>
</feature>
<organism evidence="2 3">
    <name type="scientific">Pseudonocardia halophobica</name>
    <dbReference type="NCBI Taxonomy" id="29401"/>
    <lineage>
        <taxon>Bacteria</taxon>
        <taxon>Bacillati</taxon>
        <taxon>Actinomycetota</taxon>
        <taxon>Actinomycetes</taxon>
        <taxon>Pseudonocardiales</taxon>
        <taxon>Pseudonocardiaceae</taxon>
        <taxon>Pseudonocardia</taxon>
    </lineage>
</organism>
<reference evidence="2" key="2">
    <citation type="submission" date="2023-01" db="EMBL/GenBank/DDBJ databases">
        <authorList>
            <person name="Sun Q."/>
            <person name="Evtushenko L."/>
        </authorList>
    </citation>
    <scope>NUCLEOTIDE SEQUENCE</scope>
    <source>
        <strain evidence="2">VKM Ac-1069</strain>
    </source>
</reference>
<accession>A0A9W6NWH2</accession>
<dbReference type="EMBL" id="BSFQ01000010">
    <property type="protein sequence ID" value="GLL11668.1"/>
    <property type="molecule type" value="Genomic_DNA"/>
</dbReference>
<evidence type="ECO:0000256" key="1">
    <source>
        <dbReference type="SAM" id="MobiDB-lite"/>
    </source>
</evidence>
<proteinExistence type="predicted"/>
<evidence type="ECO:0000313" key="2">
    <source>
        <dbReference type="EMBL" id="GLL11668.1"/>
    </source>
</evidence>
<protein>
    <submittedName>
        <fullName evidence="2">Uncharacterized protein</fullName>
    </submittedName>
</protein>
<feature type="compositionally biased region" description="Basic and acidic residues" evidence="1">
    <location>
        <begin position="48"/>
        <end position="73"/>
    </location>
</feature>
<name>A0A9W6NWH2_9PSEU</name>
<comment type="caution">
    <text evidence="2">The sequence shown here is derived from an EMBL/GenBank/DDBJ whole genome shotgun (WGS) entry which is preliminary data.</text>
</comment>
<gene>
    <name evidence="2" type="ORF">GCM10017577_28090</name>
</gene>
<sequence length="73" mass="8090">MRWRTGTGRNALRGVTDGRPRVRLRTPAREPGRLHPEIDAGESTIRLGRTETKSGDRRPAGARGTDRSDGVLR</sequence>
<dbReference type="Proteomes" id="UP001143463">
    <property type="component" value="Unassembled WGS sequence"/>
</dbReference>
<keyword evidence="3" id="KW-1185">Reference proteome</keyword>
<evidence type="ECO:0000313" key="3">
    <source>
        <dbReference type="Proteomes" id="UP001143463"/>
    </source>
</evidence>
<reference evidence="2" key="1">
    <citation type="journal article" date="2014" name="Int. J. Syst. Evol. Microbiol.">
        <title>Complete genome sequence of Corynebacterium casei LMG S-19264T (=DSM 44701T), isolated from a smear-ripened cheese.</title>
        <authorList>
            <consortium name="US DOE Joint Genome Institute (JGI-PGF)"/>
            <person name="Walter F."/>
            <person name="Albersmeier A."/>
            <person name="Kalinowski J."/>
            <person name="Ruckert C."/>
        </authorList>
    </citation>
    <scope>NUCLEOTIDE SEQUENCE</scope>
    <source>
        <strain evidence="2">VKM Ac-1069</strain>
    </source>
</reference>